<dbReference type="Gene3D" id="1.20.1250.20">
    <property type="entry name" value="MFS general substrate transporter like domains"/>
    <property type="match status" value="2"/>
</dbReference>
<evidence type="ECO:0000313" key="8">
    <source>
        <dbReference type="Proteomes" id="UP000198131"/>
    </source>
</evidence>
<dbReference type="PANTHER" id="PTHR23514">
    <property type="entry name" value="BYPASS OF STOP CODON PROTEIN 6"/>
    <property type="match status" value="1"/>
</dbReference>
<feature type="transmembrane region" description="Helical" evidence="5">
    <location>
        <begin position="84"/>
        <end position="103"/>
    </location>
</feature>
<dbReference type="InterPro" id="IPR011701">
    <property type="entry name" value="MFS"/>
</dbReference>
<proteinExistence type="predicted"/>
<reference evidence="8" key="1">
    <citation type="submission" date="2017-06" db="EMBL/GenBank/DDBJ databases">
        <authorList>
            <person name="Varghese N."/>
            <person name="Submissions S."/>
        </authorList>
    </citation>
    <scope>NUCLEOTIDE SEQUENCE [LARGE SCALE GENOMIC DNA]</scope>
    <source>
        <strain evidence="8">DSM 11116</strain>
    </source>
</reference>
<dbReference type="GO" id="GO:0022857">
    <property type="term" value="F:transmembrane transporter activity"/>
    <property type="evidence" value="ECO:0007669"/>
    <property type="project" value="InterPro"/>
</dbReference>
<feature type="transmembrane region" description="Helical" evidence="5">
    <location>
        <begin position="58"/>
        <end position="77"/>
    </location>
</feature>
<protein>
    <submittedName>
        <fullName evidence="7">Predicted arabinose efflux permease, MFS family</fullName>
    </submittedName>
</protein>
<accession>A0A212TKM4</accession>
<dbReference type="AlphaFoldDB" id="A0A212TKM4"/>
<dbReference type="InterPro" id="IPR020846">
    <property type="entry name" value="MFS_dom"/>
</dbReference>
<keyword evidence="2 5" id="KW-0812">Transmembrane</keyword>
<dbReference type="PROSITE" id="PS50850">
    <property type="entry name" value="MFS"/>
    <property type="match status" value="1"/>
</dbReference>
<evidence type="ECO:0000256" key="5">
    <source>
        <dbReference type="SAM" id="Phobius"/>
    </source>
</evidence>
<feature type="transmembrane region" description="Helical" evidence="5">
    <location>
        <begin position="21"/>
        <end position="38"/>
    </location>
</feature>
<evidence type="ECO:0000256" key="3">
    <source>
        <dbReference type="ARBA" id="ARBA00022989"/>
    </source>
</evidence>
<keyword evidence="4 5" id="KW-0472">Membrane</keyword>
<feature type="transmembrane region" description="Helical" evidence="5">
    <location>
        <begin position="365"/>
        <end position="384"/>
    </location>
</feature>
<feature type="domain" description="Major facilitator superfamily (MFS) profile" evidence="6">
    <location>
        <begin position="19"/>
        <end position="388"/>
    </location>
</feature>
<name>A0A212TKM4_9BACT</name>
<dbReference type="Proteomes" id="UP000198131">
    <property type="component" value="Unassembled WGS sequence"/>
</dbReference>
<feature type="transmembrane region" description="Helical" evidence="5">
    <location>
        <begin position="247"/>
        <end position="268"/>
    </location>
</feature>
<dbReference type="InterPro" id="IPR051788">
    <property type="entry name" value="MFS_Transporter"/>
</dbReference>
<dbReference type="EMBL" id="FYEW01000001">
    <property type="protein sequence ID" value="SNC66598.1"/>
    <property type="molecule type" value="Genomic_DNA"/>
</dbReference>
<dbReference type="GO" id="GO:0016020">
    <property type="term" value="C:membrane"/>
    <property type="evidence" value="ECO:0007669"/>
    <property type="project" value="UniProtKB-SubCell"/>
</dbReference>
<feature type="transmembrane region" description="Helical" evidence="5">
    <location>
        <begin position="335"/>
        <end position="359"/>
    </location>
</feature>
<evidence type="ECO:0000313" key="7">
    <source>
        <dbReference type="EMBL" id="SNC66598.1"/>
    </source>
</evidence>
<dbReference type="CDD" id="cd17393">
    <property type="entry name" value="MFS_MosC_like"/>
    <property type="match status" value="1"/>
</dbReference>
<dbReference type="InterPro" id="IPR036259">
    <property type="entry name" value="MFS_trans_sf"/>
</dbReference>
<dbReference type="PANTHER" id="PTHR23514:SF13">
    <property type="entry name" value="INNER MEMBRANE PROTEIN YBJJ"/>
    <property type="match status" value="1"/>
</dbReference>
<keyword evidence="3 5" id="KW-1133">Transmembrane helix</keyword>
<keyword evidence="8" id="KW-1185">Reference proteome</keyword>
<evidence type="ECO:0000256" key="1">
    <source>
        <dbReference type="ARBA" id="ARBA00004141"/>
    </source>
</evidence>
<feature type="transmembrane region" description="Helical" evidence="5">
    <location>
        <begin position="280"/>
        <end position="298"/>
    </location>
</feature>
<comment type="subcellular location">
    <subcellularLocation>
        <location evidence="1">Membrane</location>
        <topology evidence="1">Multi-pass membrane protein</topology>
    </subcellularLocation>
</comment>
<dbReference type="SUPFAM" id="SSF103473">
    <property type="entry name" value="MFS general substrate transporter"/>
    <property type="match status" value="1"/>
</dbReference>
<evidence type="ECO:0000259" key="6">
    <source>
        <dbReference type="PROSITE" id="PS50850"/>
    </source>
</evidence>
<evidence type="ECO:0000256" key="4">
    <source>
        <dbReference type="ARBA" id="ARBA00023136"/>
    </source>
</evidence>
<organism evidence="7 8">
    <name type="scientific">Hymenobacter gelipurpurascens</name>
    <dbReference type="NCBI Taxonomy" id="89968"/>
    <lineage>
        <taxon>Bacteria</taxon>
        <taxon>Pseudomonadati</taxon>
        <taxon>Bacteroidota</taxon>
        <taxon>Cytophagia</taxon>
        <taxon>Cytophagales</taxon>
        <taxon>Hymenobacteraceae</taxon>
        <taxon>Hymenobacter</taxon>
    </lineage>
</organism>
<feature type="transmembrane region" description="Helical" evidence="5">
    <location>
        <begin position="171"/>
        <end position="189"/>
    </location>
</feature>
<gene>
    <name evidence="7" type="ORF">SAMN06265337_1665</name>
</gene>
<sequence>MAPRFIYRNLMSEITPAQRRVAVSVLFFVAGLCFASWASRIPDIGLKLGLSEGELGQLLLALPVGSMLALPVAGWMVHNYGSRVVVLLATSMYAGFLPLLGWASGFWSLAGSLVLFGFAGNLLNISVNTQAIGVQQAYGKPIMASFHGLWSLAGFLGGALGTLLIRWQQTPLWHFLLVMSIGLLLTILAHQRTLPQDTGADAGGPSLRRPEPYLLRIGLIAFCGMLCEGCMFDWSGVYFQRVVHPDASLVTAGYVACMSTMALGRFISDYFTHRFGTNRMLQLSSALITVGLLMAVVWPAFVPSVIGFLLVGFGIASVTPLAYSAAGQSTTVSPGVALAMVSTIGYFGFLLGPPLIGFIAEVSSLRLSFALVAGLGAVIGVLAARKAPKPAKQVA</sequence>
<evidence type="ECO:0000256" key="2">
    <source>
        <dbReference type="ARBA" id="ARBA00022692"/>
    </source>
</evidence>
<dbReference type="RefSeq" id="WP_245815312.1">
    <property type="nucleotide sequence ID" value="NZ_FYEW01000001.1"/>
</dbReference>
<feature type="transmembrane region" description="Helical" evidence="5">
    <location>
        <begin position="213"/>
        <end position="235"/>
    </location>
</feature>
<feature type="transmembrane region" description="Helical" evidence="5">
    <location>
        <begin position="304"/>
        <end position="323"/>
    </location>
</feature>
<dbReference type="Pfam" id="PF07690">
    <property type="entry name" value="MFS_1"/>
    <property type="match status" value="1"/>
</dbReference>
<feature type="transmembrane region" description="Helical" evidence="5">
    <location>
        <begin position="148"/>
        <end position="165"/>
    </location>
</feature>